<proteinExistence type="predicted"/>
<dbReference type="PANTHER" id="PTHR33169:SF14">
    <property type="entry name" value="TRANSCRIPTIONAL REGULATOR RV3488"/>
    <property type="match status" value="1"/>
</dbReference>
<reference evidence="2 3" key="1">
    <citation type="journal article" date="2016" name="Int. J. Syst. Evol. Microbiol.">
        <title>Acidipila dinghuensis sp. nov., an acidobacterium isolated from forest soil.</title>
        <authorList>
            <person name="Jiang Y.W."/>
            <person name="Wang J."/>
            <person name="Chen M.H."/>
            <person name="Lv Y.Y."/>
            <person name="Qiu L.H."/>
        </authorList>
    </citation>
    <scope>NUCLEOTIDE SEQUENCE [LARGE SCALE GENOMIC DNA]</scope>
    <source>
        <strain evidence="2 3">DHOF10</strain>
    </source>
</reference>
<accession>A0A4Q1SA06</accession>
<evidence type="ECO:0000259" key="1">
    <source>
        <dbReference type="Pfam" id="PF03551"/>
    </source>
</evidence>
<dbReference type="EMBL" id="SDMK01000004">
    <property type="protein sequence ID" value="RXS93765.1"/>
    <property type="molecule type" value="Genomic_DNA"/>
</dbReference>
<dbReference type="Gene3D" id="1.10.10.10">
    <property type="entry name" value="Winged helix-like DNA-binding domain superfamily/Winged helix DNA-binding domain"/>
    <property type="match status" value="1"/>
</dbReference>
<dbReference type="InterPro" id="IPR005149">
    <property type="entry name" value="Tscrpt_reg_PadR_N"/>
</dbReference>
<organism evidence="2 3">
    <name type="scientific">Silvibacterium dinghuense</name>
    <dbReference type="NCBI Taxonomy" id="1560006"/>
    <lineage>
        <taxon>Bacteria</taxon>
        <taxon>Pseudomonadati</taxon>
        <taxon>Acidobacteriota</taxon>
        <taxon>Terriglobia</taxon>
        <taxon>Terriglobales</taxon>
        <taxon>Acidobacteriaceae</taxon>
        <taxon>Silvibacterium</taxon>
    </lineage>
</organism>
<dbReference type="InterPro" id="IPR036390">
    <property type="entry name" value="WH_DNA-bd_sf"/>
</dbReference>
<name>A0A4Q1SA06_9BACT</name>
<dbReference type="RefSeq" id="WP_129209564.1">
    <property type="nucleotide sequence ID" value="NZ_BMGU01000002.1"/>
</dbReference>
<dbReference type="Pfam" id="PF03551">
    <property type="entry name" value="PadR"/>
    <property type="match status" value="1"/>
</dbReference>
<keyword evidence="3" id="KW-1185">Reference proteome</keyword>
<dbReference type="Proteomes" id="UP000290253">
    <property type="component" value="Unassembled WGS sequence"/>
</dbReference>
<dbReference type="PANTHER" id="PTHR33169">
    <property type="entry name" value="PADR-FAMILY TRANSCRIPTIONAL REGULATOR"/>
    <property type="match status" value="1"/>
</dbReference>
<dbReference type="SUPFAM" id="SSF46785">
    <property type="entry name" value="Winged helix' DNA-binding domain"/>
    <property type="match status" value="1"/>
</dbReference>
<dbReference type="InterPro" id="IPR036388">
    <property type="entry name" value="WH-like_DNA-bd_sf"/>
</dbReference>
<evidence type="ECO:0000313" key="2">
    <source>
        <dbReference type="EMBL" id="RXS93765.1"/>
    </source>
</evidence>
<sequence>MKLRRTPQTALVLRELLRSPRAWSYGYDISRETGLKSGTLYPLLIRLAEQQLLETRWEAAENGRPPRHMYRLTANGVRAARDWAEDTMTLTARKPAFGI</sequence>
<dbReference type="OrthoDB" id="122286at2"/>
<protein>
    <submittedName>
        <fullName evidence="2">PadR family transcriptional regulator</fullName>
    </submittedName>
</protein>
<dbReference type="AlphaFoldDB" id="A0A4Q1SA06"/>
<feature type="domain" description="Transcription regulator PadR N-terminal" evidence="1">
    <location>
        <begin position="25"/>
        <end position="80"/>
    </location>
</feature>
<evidence type="ECO:0000313" key="3">
    <source>
        <dbReference type="Proteomes" id="UP000290253"/>
    </source>
</evidence>
<gene>
    <name evidence="2" type="ORF">ESZ00_17105</name>
</gene>
<comment type="caution">
    <text evidence="2">The sequence shown here is derived from an EMBL/GenBank/DDBJ whole genome shotgun (WGS) entry which is preliminary data.</text>
</comment>
<dbReference type="InterPro" id="IPR052509">
    <property type="entry name" value="Metal_resp_DNA-bind_regulator"/>
</dbReference>